<dbReference type="InterPro" id="IPR048792">
    <property type="entry name" value="CarD_C"/>
</dbReference>
<feature type="domain" description="CarD-like/TRCF RNAP-interacting" evidence="1">
    <location>
        <begin position="1"/>
        <end position="113"/>
    </location>
</feature>
<dbReference type="PANTHER" id="PTHR38447">
    <property type="entry name" value="TRANSCRIPTION FACTOR YDEB-RELATED"/>
    <property type="match status" value="1"/>
</dbReference>
<sequence length="165" mass="19755">MYKINDIVMYGTFGICKITAIEKRDLMGEEREYYILRHTNSEKNVFYVPIDNETALSNIHYVCSRSEVDELISHMNSEDVIWIDNDIKRKEEYSRIIKNADKHEMIRLIKTLYLRRKELSQEGRKLRSSDEKYLDLAENMLFEEFAYALDIDRSEVVEYIEKHIA</sequence>
<dbReference type="InterPro" id="IPR003711">
    <property type="entry name" value="CarD-like/TRCF_RID"/>
</dbReference>
<gene>
    <name evidence="2" type="ORF">SAMN04487860_1279</name>
</gene>
<dbReference type="InterPro" id="IPR042215">
    <property type="entry name" value="CarD-like_C"/>
</dbReference>
<dbReference type="Gene3D" id="2.40.10.170">
    <property type="match status" value="1"/>
</dbReference>
<reference evidence="2 3" key="1">
    <citation type="submission" date="2016-11" db="EMBL/GenBank/DDBJ databases">
        <authorList>
            <person name="Jaros S."/>
            <person name="Januszkiewicz K."/>
            <person name="Wedrychowicz H."/>
        </authorList>
    </citation>
    <scope>NUCLEOTIDE SEQUENCE [LARGE SCALE GENOMIC DNA]</scope>
    <source>
        <strain evidence="2 3">Y1</strain>
    </source>
</reference>
<accession>A0A1M7MRK5</accession>
<dbReference type="SMART" id="SM01058">
    <property type="entry name" value="CarD_TRCF"/>
    <property type="match status" value="1"/>
</dbReference>
<dbReference type="Pfam" id="PF02559">
    <property type="entry name" value="CarD_TRCF_RID"/>
    <property type="match status" value="1"/>
</dbReference>
<dbReference type="EMBL" id="FRCT01000027">
    <property type="protein sequence ID" value="SHM93632.1"/>
    <property type="molecule type" value="Genomic_DNA"/>
</dbReference>
<dbReference type="GO" id="GO:0009303">
    <property type="term" value="P:rRNA transcription"/>
    <property type="evidence" value="ECO:0007669"/>
    <property type="project" value="TreeGrafter"/>
</dbReference>
<dbReference type="PANTHER" id="PTHR38447:SF1">
    <property type="entry name" value="RNA POLYMERASE-BINDING TRANSCRIPTION FACTOR CARD"/>
    <property type="match status" value="1"/>
</dbReference>
<dbReference type="Proteomes" id="UP000184394">
    <property type="component" value="Unassembled WGS sequence"/>
</dbReference>
<evidence type="ECO:0000313" key="2">
    <source>
        <dbReference type="EMBL" id="SHM93632.1"/>
    </source>
</evidence>
<dbReference type="SUPFAM" id="SSF141259">
    <property type="entry name" value="CarD-like"/>
    <property type="match status" value="1"/>
</dbReference>
<dbReference type="Pfam" id="PF21095">
    <property type="entry name" value="CarD_C"/>
    <property type="match status" value="1"/>
</dbReference>
<protein>
    <submittedName>
        <fullName evidence="2">Transcriptional regulator, CarD family</fullName>
    </submittedName>
</protein>
<dbReference type="InterPro" id="IPR036101">
    <property type="entry name" value="CarD-like/TRCF_RID_sf"/>
</dbReference>
<dbReference type="RefSeq" id="WP_072952558.1">
    <property type="nucleotide sequence ID" value="NZ_FRCT01000027.1"/>
</dbReference>
<dbReference type="Gene3D" id="1.20.58.1290">
    <property type="entry name" value="CarD-like, C-terminal domain"/>
    <property type="match status" value="1"/>
</dbReference>
<name>A0A1M7MRK5_RUMFL</name>
<dbReference type="InterPro" id="IPR052531">
    <property type="entry name" value="CarD-like_regulator"/>
</dbReference>
<evidence type="ECO:0000259" key="1">
    <source>
        <dbReference type="SMART" id="SM01058"/>
    </source>
</evidence>
<dbReference type="AlphaFoldDB" id="A0A1M7MRK5"/>
<proteinExistence type="predicted"/>
<dbReference type="OrthoDB" id="9786074at2"/>
<evidence type="ECO:0000313" key="3">
    <source>
        <dbReference type="Proteomes" id="UP000184394"/>
    </source>
</evidence>
<organism evidence="2 3">
    <name type="scientific">Ruminococcus flavefaciens</name>
    <dbReference type="NCBI Taxonomy" id="1265"/>
    <lineage>
        <taxon>Bacteria</taxon>
        <taxon>Bacillati</taxon>
        <taxon>Bacillota</taxon>
        <taxon>Clostridia</taxon>
        <taxon>Eubacteriales</taxon>
        <taxon>Oscillospiraceae</taxon>
        <taxon>Ruminococcus</taxon>
    </lineage>
</organism>